<reference evidence="1" key="1">
    <citation type="submission" date="2021-03" db="EMBL/GenBank/DDBJ databases">
        <title>Draft genome sequence of rust myrtle Austropuccinia psidii MF-1, a brazilian biotype.</title>
        <authorList>
            <person name="Quecine M.C."/>
            <person name="Pachon D.M.R."/>
            <person name="Bonatelli M.L."/>
            <person name="Correr F.H."/>
            <person name="Franceschini L.M."/>
            <person name="Leite T.F."/>
            <person name="Margarido G.R.A."/>
            <person name="Almeida C.A."/>
            <person name="Ferrarezi J.A."/>
            <person name="Labate C.A."/>
        </authorList>
    </citation>
    <scope>NUCLEOTIDE SEQUENCE</scope>
    <source>
        <strain evidence="1">MF-1</strain>
    </source>
</reference>
<dbReference type="EMBL" id="AVOT02106028">
    <property type="protein sequence ID" value="MBW0579829.1"/>
    <property type="molecule type" value="Genomic_DNA"/>
</dbReference>
<dbReference type="AlphaFoldDB" id="A0A9Q3PZK3"/>
<evidence type="ECO:0000313" key="1">
    <source>
        <dbReference type="EMBL" id="MBW0579829.1"/>
    </source>
</evidence>
<dbReference type="Pfam" id="PF14223">
    <property type="entry name" value="Retrotran_gag_2"/>
    <property type="match status" value="1"/>
</dbReference>
<dbReference type="Proteomes" id="UP000765509">
    <property type="component" value="Unassembled WGS sequence"/>
</dbReference>
<evidence type="ECO:0000313" key="2">
    <source>
        <dbReference type="Proteomes" id="UP000765509"/>
    </source>
</evidence>
<comment type="caution">
    <text evidence="1">The sequence shown here is derived from an EMBL/GenBank/DDBJ whole genome shotgun (WGS) entry which is preliminary data.</text>
</comment>
<gene>
    <name evidence="1" type="ORF">O181_119544</name>
</gene>
<accession>A0A9Q3PZK3</accession>
<sequence length="193" mass="21976">MSDKNKEIKDSNNIPILDGLNYSEWYRRTRIYLRSKDLLDICLRKVPADATPAVVNKWNKSSSEAISFISSKIDPSVFIEVMDDETMEDANLLWERINEKNASKTAINQGRVVMDWVAITYKGNLDDFIKRCRKALVDLASVNIKIPPDVLSYMILGKLCDHTSIYHLADSLAMTTEATENPTVTLNRLQNYA</sequence>
<protein>
    <submittedName>
        <fullName evidence="1">Uncharacterized protein</fullName>
    </submittedName>
</protein>
<proteinExistence type="predicted"/>
<keyword evidence="2" id="KW-1185">Reference proteome</keyword>
<name>A0A9Q3PZK3_9BASI</name>
<organism evidence="1 2">
    <name type="scientific">Austropuccinia psidii MF-1</name>
    <dbReference type="NCBI Taxonomy" id="1389203"/>
    <lineage>
        <taxon>Eukaryota</taxon>
        <taxon>Fungi</taxon>
        <taxon>Dikarya</taxon>
        <taxon>Basidiomycota</taxon>
        <taxon>Pucciniomycotina</taxon>
        <taxon>Pucciniomycetes</taxon>
        <taxon>Pucciniales</taxon>
        <taxon>Sphaerophragmiaceae</taxon>
        <taxon>Austropuccinia</taxon>
    </lineage>
</organism>